<reference evidence="2" key="1">
    <citation type="submission" date="2015-01" db="EMBL/GenBank/DDBJ databases">
        <authorList>
            <person name="Aslett A.Martin."/>
            <person name="De Silva Nishadi"/>
        </authorList>
    </citation>
    <scope>NUCLEOTIDE SEQUENCE [LARGE SCALE GENOMIC DNA]</scope>
    <source>
        <strain evidence="2">UMC4404</strain>
    </source>
</reference>
<evidence type="ECO:0000313" key="2">
    <source>
        <dbReference type="Proteomes" id="UP000049685"/>
    </source>
</evidence>
<name>A0A9P1KZT1_PARSO</name>
<comment type="caution">
    <text evidence="1">The sequence shown here is derived from an EMBL/GenBank/DDBJ whole genome shotgun (WGS) entry which is preliminary data.</text>
</comment>
<organism evidence="1 2">
    <name type="scientific">Paraclostridium sordellii</name>
    <name type="common">Clostridium sordellii</name>
    <dbReference type="NCBI Taxonomy" id="1505"/>
    <lineage>
        <taxon>Bacteria</taxon>
        <taxon>Bacillati</taxon>
        <taxon>Bacillota</taxon>
        <taxon>Clostridia</taxon>
        <taxon>Peptostreptococcales</taxon>
        <taxon>Peptostreptococcaceae</taxon>
        <taxon>Paraclostridium</taxon>
    </lineage>
</organism>
<dbReference type="Proteomes" id="UP000049685">
    <property type="component" value="Unassembled WGS sequence"/>
</dbReference>
<gene>
    <name evidence="1" type="ORF">UMC4404_11141</name>
</gene>
<accession>A0A9P1KZT1</accession>
<evidence type="ECO:0008006" key="3">
    <source>
        <dbReference type="Google" id="ProtNLM"/>
    </source>
</evidence>
<protein>
    <recommendedName>
        <fullName evidence="3">Tetratricopeptide repeat protein</fullName>
    </recommendedName>
</protein>
<dbReference type="Gene3D" id="1.25.40.10">
    <property type="entry name" value="Tetratricopeptide repeat domain"/>
    <property type="match status" value="1"/>
</dbReference>
<dbReference type="RefSeq" id="WP_057558269.1">
    <property type="nucleotide sequence ID" value="NZ_CDNY01000003.1"/>
</dbReference>
<dbReference type="InterPro" id="IPR011990">
    <property type="entry name" value="TPR-like_helical_dom_sf"/>
</dbReference>
<dbReference type="SUPFAM" id="SSF48452">
    <property type="entry name" value="TPR-like"/>
    <property type="match status" value="1"/>
</dbReference>
<sequence length="290" mass="34828">MEYKDYLEEIKNLLWSTWDTTEIGYNEFNIIKGKLIQLYEQTNDPECFAIISELHIHKSNSHKRNAREYALKGIKEDINDSFLHGNFAIASNGYWTDFIKRNHNDLIEFYYDFTKKHPEVFIGRRLLITNLIDNYRFEEALEEIENGLKFENEKNYLLHIYKGEILFRKGHIDEAFEIWSETCRAYSENYICYMAIGNQLANFARYDESIEYLKKSFLVQKIPRKIDSLIALVQIFEIKKDYEEALKYTDLILQVYEKDYNIVNGDDTKIYIRNKEKFEEILSKQKIEEK</sequence>
<dbReference type="EMBL" id="CDNY01000003">
    <property type="protein sequence ID" value="CEO33134.1"/>
    <property type="molecule type" value="Genomic_DNA"/>
</dbReference>
<proteinExistence type="predicted"/>
<dbReference type="AlphaFoldDB" id="A0A9P1KZT1"/>
<evidence type="ECO:0000313" key="1">
    <source>
        <dbReference type="EMBL" id="CEO33134.1"/>
    </source>
</evidence>